<evidence type="ECO:0000313" key="2">
    <source>
        <dbReference type="Proteomes" id="UP000266673"/>
    </source>
</evidence>
<organism evidence="1 2">
    <name type="scientific">Gigaspora rosea</name>
    <dbReference type="NCBI Taxonomy" id="44941"/>
    <lineage>
        <taxon>Eukaryota</taxon>
        <taxon>Fungi</taxon>
        <taxon>Fungi incertae sedis</taxon>
        <taxon>Mucoromycota</taxon>
        <taxon>Glomeromycotina</taxon>
        <taxon>Glomeromycetes</taxon>
        <taxon>Diversisporales</taxon>
        <taxon>Gigasporaceae</taxon>
        <taxon>Gigaspora</taxon>
    </lineage>
</organism>
<reference evidence="1 2" key="1">
    <citation type="submission" date="2018-06" db="EMBL/GenBank/DDBJ databases">
        <title>Comparative genomics reveals the genomic features of Rhizophagus irregularis, R. cerebriforme, R. diaphanum and Gigaspora rosea, and their symbiotic lifestyle signature.</title>
        <authorList>
            <person name="Morin E."/>
            <person name="San Clemente H."/>
            <person name="Chen E.C.H."/>
            <person name="De La Providencia I."/>
            <person name="Hainaut M."/>
            <person name="Kuo A."/>
            <person name="Kohler A."/>
            <person name="Murat C."/>
            <person name="Tang N."/>
            <person name="Roy S."/>
            <person name="Loubradou J."/>
            <person name="Henrissat B."/>
            <person name="Grigoriev I.V."/>
            <person name="Corradi N."/>
            <person name="Roux C."/>
            <person name="Martin F.M."/>
        </authorList>
    </citation>
    <scope>NUCLEOTIDE SEQUENCE [LARGE SCALE GENOMIC DNA]</scope>
    <source>
        <strain evidence="1 2">DAOM 194757</strain>
    </source>
</reference>
<keyword evidence="2" id="KW-1185">Reference proteome</keyword>
<gene>
    <name evidence="1" type="ORF">C2G38_2202299</name>
</gene>
<accession>A0A397UWE6</accession>
<name>A0A397UWE6_9GLOM</name>
<comment type="caution">
    <text evidence="1">The sequence shown here is derived from an EMBL/GenBank/DDBJ whole genome shotgun (WGS) entry which is preliminary data.</text>
</comment>
<protein>
    <submittedName>
        <fullName evidence="1">Uncharacterized protein</fullName>
    </submittedName>
</protein>
<dbReference type="Proteomes" id="UP000266673">
    <property type="component" value="Unassembled WGS sequence"/>
</dbReference>
<dbReference type="OrthoDB" id="2443197at2759"/>
<dbReference type="AlphaFoldDB" id="A0A397UWE6"/>
<dbReference type="EMBL" id="QKWP01001088">
    <property type="protein sequence ID" value="RIB11863.1"/>
    <property type="molecule type" value="Genomic_DNA"/>
</dbReference>
<sequence>MEKWRKSSRYVVEIHKQEDNWEDIISTIEGFLSSNPSASESVFTSFSADKHTEQDVRCGQKTLNNMKKRIEECNK</sequence>
<proteinExistence type="predicted"/>
<evidence type="ECO:0000313" key="1">
    <source>
        <dbReference type="EMBL" id="RIB11863.1"/>
    </source>
</evidence>